<dbReference type="OrthoDB" id="5014592at2759"/>
<protein>
    <submittedName>
        <fullName evidence="1">Uncharacterized protein</fullName>
    </submittedName>
</protein>
<dbReference type="Proteomes" id="UP000276215">
    <property type="component" value="Unassembled WGS sequence"/>
</dbReference>
<sequence>MLLPCLSTPITAQYLEDADPVSPTFKANLKQFVKGSLVQAQLGAHASQESANTKVVEQICPEG</sequence>
<name>A0A3N4J9S2_9PEZI</name>
<reference evidence="1 2" key="1">
    <citation type="journal article" date="2018" name="Nat. Ecol. Evol.">
        <title>Pezizomycetes genomes reveal the molecular basis of ectomycorrhizal truffle lifestyle.</title>
        <authorList>
            <person name="Murat C."/>
            <person name="Payen T."/>
            <person name="Noel B."/>
            <person name="Kuo A."/>
            <person name="Morin E."/>
            <person name="Chen J."/>
            <person name="Kohler A."/>
            <person name="Krizsan K."/>
            <person name="Balestrini R."/>
            <person name="Da Silva C."/>
            <person name="Montanini B."/>
            <person name="Hainaut M."/>
            <person name="Levati E."/>
            <person name="Barry K.W."/>
            <person name="Belfiori B."/>
            <person name="Cichocki N."/>
            <person name="Clum A."/>
            <person name="Dockter R.B."/>
            <person name="Fauchery L."/>
            <person name="Guy J."/>
            <person name="Iotti M."/>
            <person name="Le Tacon F."/>
            <person name="Lindquist E.A."/>
            <person name="Lipzen A."/>
            <person name="Malagnac F."/>
            <person name="Mello A."/>
            <person name="Molinier V."/>
            <person name="Miyauchi S."/>
            <person name="Poulain J."/>
            <person name="Riccioni C."/>
            <person name="Rubini A."/>
            <person name="Sitrit Y."/>
            <person name="Splivallo R."/>
            <person name="Traeger S."/>
            <person name="Wang M."/>
            <person name="Zifcakova L."/>
            <person name="Wipf D."/>
            <person name="Zambonelli A."/>
            <person name="Paolocci F."/>
            <person name="Nowrousian M."/>
            <person name="Ottonello S."/>
            <person name="Baldrian P."/>
            <person name="Spatafora J.W."/>
            <person name="Henrissat B."/>
            <person name="Nagy L.G."/>
            <person name="Aury J.M."/>
            <person name="Wincker P."/>
            <person name="Grigoriev I.V."/>
            <person name="Bonfante P."/>
            <person name="Martin F.M."/>
        </authorList>
    </citation>
    <scope>NUCLEOTIDE SEQUENCE [LARGE SCALE GENOMIC DNA]</scope>
    <source>
        <strain evidence="1 2">120613-1</strain>
    </source>
</reference>
<proteinExistence type="predicted"/>
<evidence type="ECO:0000313" key="1">
    <source>
        <dbReference type="EMBL" id="RPA94945.1"/>
    </source>
</evidence>
<accession>A0A3N4J9S2</accession>
<gene>
    <name evidence="1" type="ORF">L873DRAFT_1813503</name>
</gene>
<dbReference type="EMBL" id="ML120431">
    <property type="protein sequence ID" value="RPA94945.1"/>
    <property type="molecule type" value="Genomic_DNA"/>
</dbReference>
<organism evidence="1 2">
    <name type="scientific">Choiromyces venosus 120613-1</name>
    <dbReference type="NCBI Taxonomy" id="1336337"/>
    <lineage>
        <taxon>Eukaryota</taxon>
        <taxon>Fungi</taxon>
        <taxon>Dikarya</taxon>
        <taxon>Ascomycota</taxon>
        <taxon>Pezizomycotina</taxon>
        <taxon>Pezizomycetes</taxon>
        <taxon>Pezizales</taxon>
        <taxon>Tuberaceae</taxon>
        <taxon>Choiromyces</taxon>
    </lineage>
</organism>
<evidence type="ECO:0000313" key="2">
    <source>
        <dbReference type="Proteomes" id="UP000276215"/>
    </source>
</evidence>
<dbReference type="AlphaFoldDB" id="A0A3N4J9S2"/>
<keyword evidence="2" id="KW-1185">Reference proteome</keyword>